<dbReference type="InterPro" id="IPR035810">
    <property type="entry name" value="PEBP_euk"/>
</dbReference>
<dbReference type="AlphaFoldDB" id="A0A0C9X7D6"/>
<dbReference type="Proteomes" id="UP000054477">
    <property type="component" value="Unassembled WGS sequence"/>
</dbReference>
<dbReference type="HOGENOM" id="CLU_043994_2_1_1"/>
<gene>
    <name evidence="3" type="ORF">K443DRAFT_584494</name>
</gene>
<dbReference type="InterPro" id="IPR036610">
    <property type="entry name" value="PEBP-like_sf"/>
</dbReference>
<feature type="signal peptide" evidence="2">
    <location>
        <begin position="1"/>
        <end position="18"/>
    </location>
</feature>
<dbReference type="SUPFAM" id="SSF49777">
    <property type="entry name" value="PEBP-like"/>
    <property type="match status" value="1"/>
</dbReference>
<keyword evidence="2" id="KW-0732">Signal</keyword>
<dbReference type="EMBL" id="KN838543">
    <property type="protein sequence ID" value="KIK08130.1"/>
    <property type="molecule type" value="Genomic_DNA"/>
</dbReference>
<dbReference type="PANTHER" id="PTHR11362:SF140">
    <property type="entry name" value="PEBP-LIKE PROTEIN"/>
    <property type="match status" value="1"/>
</dbReference>
<dbReference type="PANTHER" id="PTHR11362">
    <property type="entry name" value="PHOSPHATIDYLETHANOLAMINE-BINDING PROTEIN"/>
    <property type="match status" value="1"/>
</dbReference>
<evidence type="ECO:0000256" key="1">
    <source>
        <dbReference type="SAM" id="MobiDB-lite"/>
    </source>
</evidence>
<proteinExistence type="predicted"/>
<keyword evidence="4" id="KW-1185">Reference proteome</keyword>
<name>A0A0C9X7D6_9AGAR</name>
<dbReference type="Pfam" id="PF01161">
    <property type="entry name" value="PBP"/>
    <property type="match status" value="1"/>
</dbReference>
<reference evidence="3 4" key="1">
    <citation type="submission" date="2014-04" db="EMBL/GenBank/DDBJ databases">
        <authorList>
            <consortium name="DOE Joint Genome Institute"/>
            <person name="Kuo A."/>
            <person name="Kohler A."/>
            <person name="Nagy L.G."/>
            <person name="Floudas D."/>
            <person name="Copeland A."/>
            <person name="Barry K.W."/>
            <person name="Cichocki N."/>
            <person name="Veneault-Fourrey C."/>
            <person name="LaButti K."/>
            <person name="Lindquist E.A."/>
            <person name="Lipzen A."/>
            <person name="Lundell T."/>
            <person name="Morin E."/>
            <person name="Murat C."/>
            <person name="Sun H."/>
            <person name="Tunlid A."/>
            <person name="Henrissat B."/>
            <person name="Grigoriev I.V."/>
            <person name="Hibbett D.S."/>
            <person name="Martin F."/>
            <person name="Nordberg H.P."/>
            <person name="Cantor M.N."/>
            <person name="Hua S.X."/>
        </authorList>
    </citation>
    <scope>NUCLEOTIDE SEQUENCE [LARGE SCALE GENOMIC DNA]</scope>
    <source>
        <strain evidence="3 4">LaAM-08-1</strain>
    </source>
</reference>
<dbReference type="OrthoDB" id="2506647at2759"/>
<feature type="chain" id="PRO_5002216581" evidence="2">
    <location>
        <begin position="19"/>
        <end position="273"/>
    </location>
</feature>
<evidence type="ECO:0000256" key="2">
    <source>
        <dbReference type="SAM" id="SignalP"/>
    </source>
</evidence>
<dbReference type="Gene3D" id="3.90.280.10">
    <property type="entry name" value="PEBP-like"/>
    <property type="match status" value="1"/>
</dbReference>
<dbReference type="STRING" id="1095629.A0A0C9X7D6"/>
<feature type="region of interest" description="Disordered" evidence="1">
    <location>
        <begin position="225"/>
        <end position="245"/>
    </location>
</feature>
<organism evidence="3 4">
    <name type="scientific">Laccaria amethystina LaAM-08-1</name>
    <dbReference type="NCBI Taxonomy" id="1095629"/>
    <lineage>
        <taxon>Eukaryota</taxon>
        <taxon>Fungi</taxon>
        <taxon>Dikarya</taxon>
        <taxon>Basidiomycota</taxon>
        <taxon>Agaricomycotina</taxon>
        <taxon>Agaricomycetes</taxon>
        <taxon>Agaricomycetidae</taxon>
        <taxon>Agaricales</taxon>
        <taxon>Agaricineae</taxon>
        <taxon>Hydnangiaceae</taxon>
        <taxon>Laccaria</taxon>
    </lineage>
</organism>
<protein>
    <submittedName>
        <fullName evidence="3">Unplaced genomic scaffold K443scaffold_8, whole genome shotgun sequence</fullName>
    </submittedName>
</protein>
<dbReference type="CDD" id="cd00866">
    <property type="entry name" value="PEBP_euk"/>
    <property type="match status" value="1"/>
</dbReference>
<dbReference type="InterPro" id="IPR008914">
    <property type="entry name" value="PEBP"/>
</dbReference>
<evidence type="ECO:0000313" key="4">
    <source>
        <dbReference type="Proteomes" id="UP000054477"/>
    </source>
</evidence>
<sequence length="273" mass="27396">MVSLPVLLSLALLPFVAAQDHSLDIEAIEAHFTQSHIVPDFLTSFTPSALLDLNYAGVGNVTPGQALTIKQVSAAPTLTVTPANSSVSFSGTYTLAMLDAETVGSTLPDGVNRHWLVNGVEVTGSTVTIAGGNAITPYAGPGPAAGSGPHRYVVALYTQPSTFTAPAAFSKPLGVSRMDFNAYVKDSGLGPLVAANYIDVEEGTATISIAPTSAVVTSTLLPASSSGSSGTHAASTTGSSASATGTAKSGAPTLSKFSPLAAALAGLFIFIVA</sequence>
<evidence type="ECO:0000313" key="3">
    <source>
        <dbReference type="EMBL" id="KIK08130.1"/>
    </source>
</evidence>
<accession>A0A0C9X7D6</accession>
<reference evidence="4" key="2">
    <citation type="submission" date="2015-01" db="EMBL/GenBank/DDBJ databases">
        <title>Evolutionary Origins and Diversification of the Mycorrhizal Mutualists.</title>
        <authorList>
            <consortium name="DOE Joint Genome Institute"/>
            <consortium name="Mycorrhizal Genomics Consortium"/>
            <person name="Kohler A."/>
            <person name="Kuo A."/>
            <person name="Nagy L.G."/>
            <person name="Floudas D."/>
            <person name="Copeland A."/>
            <person name="Barry K.W."/>
            <person name="Cichocki N."/>
            <person name="Veneault-Fourrey C."/>
            <person name="LaButti K."/>
            <person name="Lindquist E.A."/>
            <person name="Lipzen A."/>
            <person name="Lundell T."/>
            <person name="Morin E."/>
            <person name="Murat C."/>
            <person name="Riley R."/>
            <person name="Ohm R."/>
            <person name="Sun H."/>
            <person name="Tunlid A."/>
            <person name="Henrissat B."/>
            <person name="Grigoriev I.V."/>
            <person name="Hibbett D.S."/>
            <person name="Martin F."/>
        </authorList>
    </citation>
    <scope>NUCLEOTIDE SEQUENCE [LARGE SCALE GENOMIC DNA]</scope>
    <source>
        <strain evidence="4">LaAM-08-1</strain>
    </source>
</reference>